<gene>
    <name evidence="2" type="ORF">C474_10074</name>
</gene>
<name>M0D8Z4_HALPD</name>
<feature type="region of interest" description="Disordered" evidence="1">
    <location>
        <begin position="64"/>
        <end position="90"/>
    </location>
</feature>
<protein>
    <submittedName>
        <fullName evidence="2">Uncharacterized protein</fullName>
    </submittedName>
</protein>
<comment type="caution">
    <text evidence="2">The sequence shown here is derived from an EMBL/GenBank/DDBJ whole genome shotgun (WGS) entry which is preliminary data.</text>
</comment>
<reference evidence="2 3" key="1">
    <citation type="journal article" date="2014" name="PLoS Genet.">
        <title>Phylogenetically driven sequencing of extremely halophilic archaea reveals strategies for static and dynamic osmo-response.</title>
        <authorList>
            <person name="Becker E.A."/>
            <person name="Seitzer P.M."/>
            <person name="Tritt A."/>
            <person name="Larsen D."/>
            <person name="Krusor M."/>
            <person name="Yao A.I."/>
            <person name="Wu D."/>
            <person name="Madern D."/>
            <person name="Eisen J.A."/>
            <person name="Darling A.E."/>
            <person name="Facciotti M.T."/>
        </authorList>
    </citation>
    <scope>NUCLEOTIDE SEQUENCE [LARGE SCALE GENOMIC DNA]</scope>
    <source>
        <strain evidence="2 3">JCM 14848</strain>
    </source>
</reference>
<organism evidence="2 3">
    <name type="scientific">Halogeometricum pallidum JCM 14848</name>
    <dbReference type="NCBI Taxonomy" id="1227487"/>
    <lineage>
        <taxon>Archaea</taxon>
        <taxon>Methanobacteriati</taxon>
        <taxon>Methanobacteriota</taxon>
        <taxon>Stenosarchaea group</taxon>
        <taxon>Halobacteria</taxon>
        <taxon>Halobacteriales</taxon>
        <taxon>Haloferacaceae</taxon>
        <taxon>Halogeometricum</taxon>
    </lineage>
</organism>
<keyword evidence="3" id="KW-1185">Reference proteome</keyword>
<dbReference type="Proteomes" id="UP000011513">
    <property type="component" value="Unassembled WGS sequence"/>
</dbReference>
<dbReference type="AlphaFoldDB" id="M0D8Z4"/>
<evidence type="ECO:0000313" key="2">
    <source>
        <dbReference type="EMBL" id="ELZ31172.1"/>
    </source>
</evidence>
<dbReference type="RefSeq" id="WP_008386351.1">
    <property type="nucleotide sequence ID" value="NZ_AOIV01000023.1"/>
</dbReference>
<dbReference type="EMBL" id="AOIV01000023">
    <property type="protein sequence ID" value="ELZ31172.1"/>
    <property type="molecule type" value="Genomic_DNA"/>
</dbReference>
<sequence length="90" mass="10135">MSVKLTPGAVRAFYGTPQHETRPLTDPEAACVVTAPSPPTDRELRSYAEWSSAERRRIQAEALRRRVERERTEETSPASNPGARGVMVRW</sequence>
<evidence type="ECO:0000313" key="3">
    <source>
        <dbReference type="Proteomes" id="UP000011513"/>
    </source>
</evidence>
<dbReference type="InParanoid" id="M0D8Z4"/>
<dbReference type="OrthoDB" id="286208at2157"/>
<evidence type="ECO:0000256" key="1">
    <source>
        <dbReference type="SAM" id="MobiDB-lite"/>
    </source>
</evidence>
<accession>M0D8Z4</accession>
<feature type="compositionally biased region" description="Basic and acidic residues" evidence="1">
    <location>
        <begin position="64"/>
        <end position="74"/>
    </location>
</feature>
<proteinExistence type="predicted"/>